<keyword evidence="2" id="KW-1185">Reference proteome</keyword>
<accession>A0ACC5ZIT2</accession>
<gene>
    <name evidence="1" type="ORF">PDJAM_G00153180</name>
</gene>
<dbReference type="EMBL" id="CM040999">
    <property type="protein sequence ID" value="MCJ8747413.1"/>
    <property type="molecule type" value="Genomic_DNA"/>
</dbReference>
<evidence type="ECO:0000313" key="2">
    <source>
        <dbReference type="Proteomes" id="UP000830395"/>
    </source>
</evidence>
<name>A0ACC5ZIT2_9TELE</name>
<protein>
    <submittedName>
        <fullName evidence="1">Uncharacterized protein</fullName>
    </submittedName>
</protein>
<reference evidence="1" key="1">
    <citation type="submission" date="2020-02" db="EMBL/GenBank/DDBJ databases">
        <title>Genome sequencing of the panga catfish, Pangasius djambal.</title>
        <authorList>
            <person name="Wen M."/>
            <person name="Zahm M."/>
            <person name="Roques C."/>
            <person name="Cabau C."/>
            <person name="Klopp C."/>
            <person name="Donnadieu C."/>
            <person name="Jouanno E."/>
            <person name="Avarre J.-C."/>
            <person name="Campet M."/>
            <person name="Ha T."/>
            <person name="Dugue R."/>
            <person name="Lampietro C."/>
            <person name="Louis A."/>
            <person name="Herpin A."/>
            <person name="Echchiki A."/>
            <person name="Berthelot C."/>
            <person name="Parey E."/>
            <person name="Roest-Crollius H."/>
            <person name="Braasch I."/>
            <person name="Postlethwait J.H."/>
            <person name="Bobe J."/>
            <person name="Montfort J."/>
            <person name="Bouchez O."/>
            <person name="Begum T."/>
            <person name="Schartl M."/>
            <person name="Gustiano R."/>
            <person name="Guiguen Y."/>
        </authorList>
    </citation>
    <scope>NUCLEOTIDE SEQUENCE</scope>
    <source>
        <strain evidence="1">Pdj_M5554</strain>
    </source>
</reference>
<proteinExistence type="predicted"/>
<organism evidence="1 2">
    <name type="scientific">Pangasius djambal</name>
    <dbReference type="NCBI Taxonomy" id="1691987"/>
    <lineage>
        <taxon>Eukaryota</taxon>
        <taxon>Metazoa</taxon>
        <taxon>Chordata</taxon>
        <taxon>Craniata</taxon>
        <taxon>Vertebrata</taxon>
        <taxon>Euteleostomi</taxon>
        <taxon>Actinopterygii</taxon>
        <taxon>Neopterygii</taxon>
        <taxon>Teleostei</taxon>
        <taxon>Ostariophysi</taxon>
        <taxon>Siluriformes</taxon>
        <taxon>Pangasiidae</taxon>
        <taxon>Pangasius</taxon>
    </lineage>
</organism>
<evidence type="ECO:0000313" key="1">
    <source>
        <dbReference type="EMBL" id="MCJ8747413.1"/>
    </source>
</evidence>
<sequence length="637" mass="71113">MSGAAGEQSLGRGAFHSHTRSSQTMEFEAKIYPQIGGYGRYNRLVAVFSWFPHFAVALNLFCDVFLTLVPESYHCRADPELLPAAFLLSNFSSQTYLSFTVPWLNGSGLSHCELYKYPRNWNWTGTWPEREHRELVPCTRGWWYGQAAGLQSNSVTQWNLVCKDYWKIPLLHVCFMTGWILGYVLLGTLCDWLGRRRALLISVSFSGLLGVAVCFSKSFVVFQLLRLGQGTALAGVFLSSYITRLEVCDPPHRLTMSMVSGFFSVFAELMLPGLAVLCSEWPVLQAVATVPLLLLLSYWCWPSVFPESPRWLLATSQIPQAKRCLQLFTSQNGVCRRDEIYPAETLLTEIDVAFPEDPQPKYHHIFELRHTRVIWRNCLILAFTLFLGTGIQYCFTRNLHSYSPHFYFGYFLRALTGAAACGFLCMSVDRVGRRGILLLAAIITGLSSLLLLALTQYLRGGLVLVLSFVGLLSSQALAMLSVFFAGEVMPTVVRGGTLGLVMAAGSVGTAASSLMELQNNGGYFLHHVVFASFAVLSVLCIMLLPESKRKALADSLRDGESLRRPPLFLSRRERDDLPLLRCHHPPSQYNPENYSRLLSATRKMLTQDTVPYRIAVTSHPPLLQSNGTSQGGHDASP</sequence>
<comment type="caution">
    <text evidence="1">The sequence shown here is derived from an EMBL/GenBank/DDBJ whole genome shotgun (WGS) entry which is preliminary data.</text>
</comment>
<dbReference type="Proteomes" id="UP000830395">
    <property type="component" value="Chromosome 25"/>
</dbReference>